<reference evidence="2 3" key="1">
    <citation type="submission" date="2018-05" db="EMBL/GenBank/DDBJ databases">
        <title>Genomic Encyclopedia of Type Strains, Phase IV (KMG-IV): sequencing the most valuable type-strain genomes for metagenomic binning, comparative biology and taxonomic classification.</title>
        <authorList>
            <person name="Goeker M."/>
        </authorList>
    </citation>
    <scope>NUCLEOTIDE SEQUENCE [LARGE SCALE GENOMIC DNA]</scope>
    <source>
        <strain evidence="2 3">DSM 22440</strain>
    </source>
</reference>
<evidence type="ECO:0000313" key="3">
    <source>
        <dbReference type="Proteomes" id="UP000247922"/>
    </source>
</evidence>
<dbReference type="EMBL" id="QJJR01000017">
    <property type="protein sequence ID" value="PXW87165.1"/>
    <property type="molecule type" value="Genomic_DNA"/>
</dbReference>
<keyword evidence="3" id="KW-1185">Reference proteome</keyword>
<sequence>MKKICFSETLAKNLNLKDDRRYYFHSNENLLRQKIYQIIAGYSEDDAADQLTKDPVFTQIIGTDALASQPSLSRFLNGLIANP</sequence>
<comment type="caution">
    <text evidence="2">The sequence shown here is derived from an EMBL/GenBank/DDBJ whole genome shotgun (WGS) entry which is preliminary data.</text>
</comment>
<dbReference type="Proteomes" id="UP000247922">
    <property type="component" value="Unassembled WGS sequence"/>
</dbReference>
<protein>
    <submittedName>
        <fullName evidence="2">DDE family transposase</fullName>
    </submittedName>
</protein>
<organism evidence="2 3">
    <name type="scientific">Streptohalobacillus salinus</name>
    <dbReference type="NCBI Taxonomy" id="621096"/>
    <lineage>
        <taxon>Bacteria</taxon>
        <taxon>Bacillati</taxon>
        <taxon>Bacillota</taxon>
        <taxon>Bacilli</taxon>
        <taxon>Bacillales</taxon>
        <taxon>Bacillaceae</taxon>
        <taxon>Streptohalobacillus</taxon>
    </lineage>
</organism>
<dbReference type="Pfam" id="PF13701">
    <property type="entry name" value="DDE_Tnp_1_4"/>
    <property type="match status" value="1"/>
</dbReference>
<dbReference type="AlphaFoldDB" id="A0A2V3W4J1"/>
<feature type="domain" description="Transposase DDE" evidence="1">
    <location>
        <begin position="2"/>
        <end position="78"/>
    </location>
</feature>
<proteinExistence type="predicted"/>
<gene>
    <name evidence="2" type="ORF">DES38_1173</name>
</gene>
<name>A0A2V3W4J1_9BACI</name>
<evidence type="ECO:0000313" key="2">
    <source>
        <dbReference type="EMBL" id="PXW87165.1"/>
    </source>
</evidence>
<accession>A0A2V3W4J1</accession>
<evidence type="ECO:0000259" key="1">
    <source>
        <dbReference type="Pfam" id="PF13701"/>
    </source>
</evidence>
<dbReference type="InterPro" id="IPR025668">
    <property type="entry name" value="Tnp_DDE_dom"/>
</dbReference>